<reference evidence="2 3" key="1">
    <citation type="submission" date="2017-11" db="EMBL/GenBank/DDBJ databases">
        <authorList>
            <person name="Han C.G."/>
        </authorList>
    </citation>
    <scope>NUCLEOTIDE SEQUENCE [LARGE SCALE GENOMIC DNA]</scope>
    <source>
        <strain evidence="2 3">A5</strain>
    </source>
</reference>
<feature type="non-terminal residue" evidence="2">
    <location>
        <position position="1"/>
    </location>
</feature>
<evidence type="ECO:0000313" key="3">
    <source>
        <dbReference type="Proteomes" id="UP000234473"/>
    </source>
</evidence>
<sequence>SGTSTNPVFKFSAGNLSTNPRAADRLLLTATLKFKTISYKDTSCDISVSGPSQITLNKIEKNTLMSISRGGTTPSQKTIKMDVTCPQGSVGNKLYYWFNPVNGTSSAGDGIIDNMITGTEAANNVGVIFKIDNKPIIFYDAETYSFAKAQASQNFTFTADYYRMSDNSAEVSSGHVKAMLE</sequence>
<evidence type="ECO:0000259" key="1">
    <source>
        <dbReference type="Pfam" id="PF00419"/>
    </source>
</evidence>
<protein>
    <submittedName>
        <fullName evidence="2">Fimbrial protein</fullName>
    </submittedName>
</protein>
<dbReference type="EMBL" id="PICB01003253">
    <property type="protein sequence ID" value="PLP35254.1"/>
    <property type="molecule type" value="Genomic_DNA"/>
</dbReference>
<dbReference type="AlphaFoldDB" id="A0A2N5A353"/>
<evidence type="ECO:0000313" key="2">
    <source>
        <dbReference type="EMBL" id="PLP35254.1"/>
    </source>
</evidence>
<dbReference type="Pfam" id="PF00419">
    <property type="entry name" value="Fimbrial"/>
    <property type="match status" value="1"/>
</dbReference>
<proteinExistence type="predicted"/>
<reference evidence="2 3" key="2">
    <citation type="submission" date="2018-01" db="EMBL/GenBank/DDBJ databases">
        <title>Genomic study of Klebsiella pneumoniae.</title>
        <authorList>
            <person name="Yang Y."/>
            <person name="Bicalho R."/>
        </authorList>
    </citation>
    <scope>NUCLEOTIDE SEQUENCE [LARGE SCALE GENOMIC DNA]</scope>
    <source>
        <strain evidence="2 3">A5</strain>
    </source>
</reference>
<organism evidence="2 3">
    <name type="scientific">Klebsiella variicola</name>
    <dbReference type="NCBI Taxonomy" id="244366"/>
    <lineage>
        <taxon>Bacteria</taxon>
        <taxon>Pseudomonadati</taxon>
        <taxon>Pseudomonadota</taxon>
        <taxon>Gammaproteobacteria</taxon>
        <taxon>Enterobacterales</taxon>
        <taxon>Enterobacteriaceae</taxon>
        <taxon>Klebsiella/Raoultella group</taxon>
        <taxon>Klebsiella</taxon>
        <taxon>Klebsiella pneumoniae complex</taxon>
    </lineage>
</organism>
<dbReference type="InterPro" id="IPR000259">
    <property type="entry name" value="Adhesion_dom_fimbrial"/>
</dbReference>
<comment type="caution">
    <text evidence="2">The sequence shown here is derived from an EMBL/GenBank/DDBJ whole genome shotgun (WGS) entry which is preliminary data.</text>
</comment>
<dbReference type="InterPro" id="IPR008966">
    <property type="entry name" value="Adhesion_dom_sf"/>
</dbReference>
<dbReference type="SUPFAM" id="SSF49401">
    <property type="entry name" value="Bacterial adhesins"/>
    <property type="match status" value="1"/>
</dbReference>
<dbReference type="Proteomes" id="UP000234473">
    <property type="component" value="Unassembled WGS sequence"/>
</dbReference>
<dbReference type="Gene3D" id="2.60.40.1090">
    <property type="entry name" value="Fimbrial-type adhesion domain"/>
    <property type="match status" value="1"/>
</dbReference>
<feature type="non-terminal residue" evidence="2">
    <location>
        <position position="181"/>
    </location>
</feature>
<accession>A0A2N5A353</accession>
<gene>
    <name evidence="2" type="ORF">CWM98_37460</name>
</gene>
<dbReference type="GO" id="GO:0007155">
    <property type="term" value="P:cell adhesion"/>
    <property type="evidence" value="ECO:0007669"/>
    <property type="project" value="InterPro"/>
</dbReference>
<dbReference type="InterPro" id="IPR036937">
    <property type="entry name" value="Adhesion_dom_fimbrial_sf"/>
</dbReference>
<dbReference type="GO" id="GO:0009289">
    <property type="term" value="C:pilus"/>
    <property type="evidence" value="ECO:0007669"/>
    <property type="project" value="InterPro"/>
</dbReference>
<name>A0A2N5A353_KLEVA</name>
<feature type="domain" description="Fimbrial-type adhesion" evidence="1">
    <location>
        <begin position="37"/>
        <end position="178"/>
    </location>
</feature>